<keyword evidence="3" id="KW-1185">Reference proteome</keyword>
<evidence type="ECO:0000313" key="2">
    <source>
        <dbReference type="EMBL" id="TKZ20889.1"/>
    </source>
</evidence>
<name>A0A4U7N511_9RHOB</name>
<dbReference type="AlphaFoldDB" id="A0A4U7N511"/>
<sequence>MRRVMHGDIVTAARALLSVPNEQRRALCRCLIQNADFAHRYFKRFGRSHQSWGDGSLMLAASKRPLAVEPDFSDSTYCRCVAMVLNELLTWRDRRQITRMRS</sequence>
<dbReference type="InterPro" id="IPR056644">
    <property type="entry name" value="DUF7742"/>
</dbReference>
<feature type="domain" description="DUF7742" evidence="1">
    <location>
        <begin position="2"/>
        <end position="88"/>
    </location>
</feature>
<gene>
    <name evidence="2" type="ORF">FAP39_08720</name>
</gene>
<organism evidence="2 3">
    <name type="scientific">Shimia litoralis</name>
    <dbReference type="NCBI Taxonomy" id="420403"/>
    <lineage>
        <taxon>Bacteria</taxon>
        <taxon>Pseudomonadati</taxon>
        <taxon>Pseudomonadota</taxon>
        <taxon>Alphaproteobacteria</taxon>
        <taxon>Rhodobacterales</taxon>
        <taxon>Roseobacteraceae</taxon>
    </lineage>
</organism>
<dbReference type="OrthoDB" id="7863415at2"/>
<dbReference type="Pfam" id="PF24891">
    <property type="entry name" value="DUF7742"/>
    <property type="match status" value="1"/>
</dbReference>
<reference evidence="2 3" key="1">
    <citation type="submission" date="2019-04" db="EMBL/GenBank/DDBJ databases">
        <title>Genome sequence of Pelagicola litoralis CL-ES2.</title>
        <authorList>
            <person name="Cao J."/>
        </authorList>
    </citation>
    <scope>NUCLEOTIDE SEQUENCE [LARGE SCALE GENOMIC DNA]</scope>
    <source>
        <strain evidence="2 3">CL-ES2</strain>
    </source>
</reference>
<accession>A0A4U7N511</accession>
<comment type="caution">
    <text evidence="2">The sequence shown here is derived from an EMBL/GenBank/DDBJ whole genome shotgun (WGS) entry which is preliminary data.</text>
</comment>
<protein>
    <recommendedName>
        <fullName evidence="1">DUF7742 domain-containing protein</fullName>
    </recommendedName>
</protein>
<evidence type="ECO:0000313" key="3">
    <source>
        <dbReference type="Proteomes" id="UP000306575"/>
    </source>
</evidence>
<proteinExistence type="predicted"/>
<evidence type="ECO:0000259" key="1">
    <source>
        <dbReference type="Pfam" id="PF24891"/>
    </source>
</evidence>
<dbReference type="Proteomes" id="UP000306575">
    <property type="component" value="Unassembled WGS sequence"/>
</dbReference>
<dbReference type="EMBL" id="SULI01000008">
    <property type="protein sequence ID" value="TKZ20889.1"/>
    <property type="molecule type" value="Genomic_DNA"/>
</dbReference>